<evidence type="ECO:0000313" key="4">
    <source>
        <dbReference type="EMBL" id="MBH8566395.1"/>
    </source>
</evidence>
<dbReference type="InterPro" id="IPR033130">
    <property type="entry name" value="RNase_T2_His_AS_2"/>
</dbReference>
<reference evidence="4 5" key="1">
    <citation type="journal article" date="2021" name="Int. J. Syst. Evol. Microbiol.">
        <title>Amazonocrinis nigriterrae gen. nov., sp. nov., Atlanticothrix silvestris gen. nov., sp. nov. and Dendronalium phyllosphericum gen. nov., sp. nov., nostocacean cyanobacteria from Brazilian environments.</title>
        <authorList>
            <person name="Alvarenga D.O."/>
            <person name="Andreote A.P.D."/>
            <person name="Branco L.H.Z."/>
            <person name="Delbaje E."/>
            <person name="Cruz R.B."/>
            <person name="Varani A.M."/>
            <person name="Fiore M.F."/>
        </authorList>
    </citation>
    <scope>NUCLEOTIDE SEQUENCE [LARGE SCALE GENOMIC DNA]</scope>
    <source>
        <strain evidence="4 5">CENA67</strain>
    </source>
</reference>
<evidence type="ECO:0000256" key="2">
    <source>
        <dbReference type="RuleBase" id="RU004328"/>
    </source>
</evidence>
<dbReference type="Proteomes" id="UP000632766">
    <property type="component" value="Unassembled WGS sequence"/>
</dbReference>
<feature type="signal peptide" evidence="3">
    <location>
        <begin position="1"/>
        <end position="27"/>
    </location>
</feature>
<name>A0A8J7LC53_9NOST</name>
<evidence type="ECO:0000313" key="5">
    <source>
        <dbReference type="Proteomes" id="UP000632766"/>
    </source>
</evidence>
<evidence type="ECO:0000256" key="1">
    <source>
        <dbReference type="ARBA" id="ARBA00007469"/>
    </source>
</evidence>
<dbReference type="InterPro" id="IPR001568">
    <property type="entry name" value="RNase_T2-like"/>
</dbReference>
<dbReference type="InterPro" id="IPR039378">
    <property type="entry name" value="RNase_T2_prok"/>
</dbReference>
<dbReference type="RefSeq" id="WP_198128147.1">
    <property type="nucleotide sequence ID" value="NZ_JAECZC010000093.1"/>
</dbReference>
<keyword evidence="3" id="KW-0732">Signal</keyword>
<dbReference type="GO" id="GO:0003723">
    <property type="term" value="F:RNA binding"/>
    <property type="evidence" value="ECO:0007669"/>
    <property type="project" value="InterPro"/>
</dbReference>
<dbReference type="Gene3D" id="3.90.730.10">
    <property type="entry name" value="Ribonuclease T2-like"/>
    <property type="match status" value="1"/>
</dbReference>
<comment type="similarity">
    <text evidence="1 2">Belongs to the RNase T2 family.</text>
</comment>
<dbReference type="GO" id="GO:0033897">
    <property type="term" value="F:ribonuclease T2 activity"/>
    <property type="evidence" value="ECO:0007669"/>
    <property type="project" value="InterPro"/>
</dbReference>
<dbReference type="Pfam" id="PF00445">
    <property type="entry name" value="Ribonuclease_T2"/>
    <property type="match status" value="1"/>
</dbReference>
<protein>
    <submittedName>
        <fullName evidence="4">Ribonuclease T2</fullName>
    </submittedName>
</protein>
<accession>A0A8J7LC53</accession>
<sequence>MQKLKKCLLLAISLCFCLTLWYRPAYAFITLNDQFVAGQACEALESIRSKTNPGNIRLTPQKTYPVVGKNRDNASYYLLKVEGAQPLTRWVSVQCGQLLGSSAPVDQAYLLALSWQPSFCETKPTKPECQSQTAQRFDATNLVLHGLWPQPRTNIYCNVSNDIERLDKNNQWSQLPPINLSQETRNALAVKMPGFASNLHLHEWYKHGTCYSESPEEYFQEAIALLDQVNNSSVGDLFVRNIGNFLSANEIRNQFDEAFHDGAGSKVQVQCERDIDEDKNNMVVELQINLRGNIQPDTPIETLLQAGQTVPAGCTRGEIDPAGFN</sequence>
<proteinExistence type="inferred from homology"/>
<dbReference type="PANTHER" id="PTHR11240:SF22">
    <property type="entry name" value="RIBONUCLEASE T2"/>
    <property type="match status" value="1"/>
</dbReference>
<dbReference type="EMBL" id="JAECZC010000093">
    <property type="protein sequence ID" value="MBH8566395.1"/>
    <property type="molecule type" value="Genomic_DNA"/>
</dbReference>
<keyword evidence="5" id="KW-1185">Reference proteome</keyword>
<dbReference type="PROSITE" id="PS00531">
    <property type="entry name" value="RNASE_T2_2"/>
    <property type="match status" value="1"/>
</dbReference>
<organism evidence="4 5">
    <name type="scientific">Amazonocrinis nigriterrae CENA67</name>
    <dbReference type="NCBI Taxonomy" id="2794033"/>
    <lineage>
        <taxon>Bacteria</taxon>
        <taxon>Bacillati</taxon>
        <taxon>Cyanobacteriota</taxon>
        <taxon>Cyanophyceae</taxon>
        <taxon>Nostocales</taxon>
        <taxon>Nostocaceae</taxon>
        <taxon>Amazonocrinis</taxon>
        <taxon>Amazonocrinis nigriterrae</taxon>
    </lineage>
</organism>
<dbReference type="SUPFAM" id="SSF55895">
    <property type="entry name" value="Ribonuclease Rh-like"/>
    <property type="match status" value="1"/>
</dbReference>
<comment type="caution">
    <text evidence="4">The sequence shown here is derived from an EMBL/GenBank/DDBJ whole genome shotgun (WGS) entry which is preliminary data.</text>
</comment>
<evidence type="ECO:0000256" key="3">
    <source>
        <dbReference type="SAM" id="SignalP"/>
    </source>
</evidence>
<gene>
    <name evidence="4" type="ORF">I8748_30290</name>
</gene>
<dbReference type="InterPro" id="IPR036430">
    <property type="entry name" value="RNase_T2-like_sf"/>
</dbReference>
<dbReference type="AlphaFoldDB" id="A0A8J7LC53"/>
<dbReference type="PANTHER" id="PTHR11240">
    <property type="entry name" value="RIBONUCLEASE T2"/>
    <property type="match status" value="1"/>
</dbReference>
<feature type="chain" id="PRO_5035265939" evidence="3">
    <location>
        <begin position="28"/>
        <end position="325"/>
    </location>
</feature>
<dbReference type="GO" id="GO:0006401">
    <property type="term" value="P:RNA catabolic process"/>
    <property type="evidence" value="ECO:0007669"/>
    <property type="project" value="TreeGrafter"/>
</dbReference>
<dbReference type="CDD" id="cd01062">
    <property type="entry name" value="RNase_T2_prok"/>
    <property type="match status" value="1"/>
</dbReference>